<feature type="domain" description="HTH tetR-type" evidence="5">
    <location>
        <begin position="6"/>
        <end position="66"/>
    </location>
</feature>
<feature type="DNA-binding region" description="H-T-H motif" evidence="4">
    <location>
        <begin position="29"/>
        <end position="48"/>
    </location>
</feature>
<protein>
    <submittedName>
        <fullName evidence="6">TetR family transcriptional regulator</fullName>
    </submittedName>
</protein>
<evidence type="ECO:0000256" key="2">
    <source>
        <dbReference type="ARBA" id="ARBA00023125"/>
    </source>
</evidence>
<dbReference type="Gene3D" id="1.10.357.10">
    <property type="entry name" value="Tetracycline Repressor, domain 2"/>
    <property type="match status" value="1"/>
</dbReference>
<evidence type="ECO:0000313" key="6">
    <source>
        <dbReference type="EMBL" id="GHO99063.1"/>
    </source>
</evidence>
<comment type="caution">
    <text evidence="6">The sequence shown here is derived from an EMBL/GenBank/DDBJ whole genome shotgun (WGS) entry which is preliminary data.</text>
</comment>
<dbReference type="PROSITE" id="PS50977">
    <property type="entry name" value="HTH_TETR_2"/>
    <property type="match status" value="1"/>
</dbReference>
<keyword evidence="1" id="KW-0805">Transcription regulation</keyword>
<dbReference type="Pfam" id="PF16925">
    <property type="entry name" value="TetR_C_13"/>
    <property type="match status" value="1"/>
</dbReference>
<sequence length="193" mass="21722">MAGKKTFLPDQVLDKAMNLFWKQGYEGSSVEDLVECTGLGRGSLYGTFGDKHAFYLAALKRYIAKYTPQRAALREQVGSLHDILERFFQMTIDGLLSDPERRGCFLVNASLEMASQDPEVNGVVQAALKEIEEGFYHLLIKAQVGGELDWTSDPHQLAHFLLGTLVSIRVLVRARQDRRVLEDIVKTALSMFR</sequence>
<dbReference type="SUPFAM" id="SSF48498">
    <property type="entry name" value="Tetracyclin repressor-like, C-terminal domain"/>
    <property type="match status" value="1"/>
</dbReference>
<keyword evidence="7" id="KW-1185">Reference proteome</keyword>
<name>A0A8J3IRN3_9CHLR</name>
<dbReference type="InterPro" id="IPR009057">
    <property type="entry name" value="Homeodomain-like_sf"/>
</dbReference>
<dbReference type="GO" id="GO:0003677">
    <property type="term" value="F:DNA binding"/>
    <property type="evidence" value="ECO:0007669"/>
    <property type="project" value="UniProtKB-UniRule"/>
</dbReference>
<proteinExistence type="predicted"/>
<keyword evidence="3" id="KW-0804">Transcription</keyword>
<evidence type="ECO:0000256" key="4">
    <source>
        <dbReference type="PROSITE-ProRule" id="PRU00335"/>
    </source>
</evidence>
<dbReference type="AlphaFoldDB" id="A0A8J3IRN3"/>
<dbReference type="PANTHER" id="PTHR47506">
    <property type="entry name" value="TRANSCRIPTIONAL REGULATORY PROTEIN"/>
    <property type="match status" value="1"/>
</dbReference>
<dbReference type="InterPro" id="IPR011075">
    <property type="entry name" value="TetR_C"/>
</dbReference>
<dbReference type="PANTHER" id="PTHR47506:SF1">
    <property type="entry name" value="HTH-TYPE TRANSCRIPTIONAL REGULATOR YJDC"/>
    <property type="match status" value="1"/>
</dbReference>
<dbReference type="SUPFAM" id="SSF46689">
    <property type="entry name" value="Homeodomain-like"/>
    <property type="match status" value="1"/>
</dbReference>
<dbReference type="InterPro" id="IPR001647">
    <property type="entry name" value="HTH_TetR"/>
</dbReference>
<evidence type="ECO:0000256" key="3">
    <source>
        <dbReference type="ARBA" id="ARBA00023163"/>
    </source>
</evidence>
<evidence type="ECO:0000256" key="1">
    <source>
        <dbReference type="ARBA" id="ARBA00023015"/>
    </source>
</evidence>
<dbReference type="Gene3D" id="1.10.10.60">
    <property type="entry name" value="Homeodomain-like"/>
    <property type="match status" value="1"/>
</dbReference>
<dbReference type="RefSeq" id="WP_220209725.1">
    <property type="nucleotide sequence ID" value="NZ_BNJK01000002.1"/>
</dbReference>
<dbReference type="Proteomes" id="UP000597444">
    <property type="component" value="Unassembled WGS sequence"/>
</dbReference>
<evidence type="ECO:0000259" key="5">
    <source>
        <dbReference type="PROSITE" id="PS50977"/>
    </source>
</evidence>
<keyword evidence="2 4" id="KW-0238">DNA-binding</keyword>
<reference evidence="6" key="1">
    <citation type="submission" date="2020-10" db="EMBL/GenBank/DDBJ databases">
        <title>Taxonomic study of unclassified bacteria belonging to the class Ktedonobacteria.</title>
        <authorList>
            <person name="Yabe S."/>
            <person name="Wang C.M."/>
            <person name="Zheng Y."/>
            <person name="Sakai Y."/>
            <person name="Cavaletti L."/>
            <person name="Monciardini P."/>
            <person name="Donadio S."/>
        </authorList>
    </citation>
    <scope>NUCLEOTIDE SEQUENCE</scope>
    <source>
        <strain evidence="6">ID150040</strain>
    </source>
</reference>
<dbReference type="EMBL" id="BNJK01000002">
    <property type="protein sequence ID" value="GHO99063.1"/>
    <property type="molecule type" value="Genomic_DNA"/>
</dbReference>
<organism evidence="6 7">
    <name type="scientific">Reticulibacter mediterranei</name>
    <dbReference type="NCBI Taxonomy" id="2778369"/>
    <lineage>
        <taxon>Bacteria</taxon>
        <taxon>Bacillati</taxon>
        <taxon>Chloroflexota</taxon>
        <taxon>Ktedonobacteria</taxon>
        <taxon>Ktedonobacterales</taxon>
        <taxon>Reticulibacteraceae</taxon>
        <taxon>Reticulibacter</taxon>
    </lineage>
</organism>
<dbReference type="InterPro" id="IPR036271">
    <property type="entry name" value="Tet_transcr_reg_TetR-rel_C_sf"/>
</dbReference>
<accession>A0A8J3IRN3</accession>
<gene>
    <name evidence="6" type="ORF">KSF_091110</name>
</gene>
<dbReference type="Pfam" id="PF00440">
    <property type="entry name" value="TetR_N"/>
    <property type="match status" value="1"/>
</dbReference>
<evidence type="ECO:0000313" key="7">
    <source>
        <dbReference type="Proteomes" id="UP000597444"/>
    </source>
</evidence>